<evidence type="ECO:0000256" key="4">
    <source>
        <dbReference type="ARBA" id="ARBA00022679"/>
    </source>
</evidence>
<sequence>MFCLFAGYTNLRSDMTAPEIHDSTKCNLGDTRYFSNVYKKEHIDYLLNFKIRDDDVFVVTYPKSGTIWTQHILSLIYSKGYRNGTENVTSENIVQCLELNRLNNDPAARPSPRLFTTHLPYSLVPQDLTKKGKVIYVTRNPKDVMTSMYHFIDLVSFKMKPNFETFMEIFLAGHYYPCLWFDHVREWYNNKKDLNILYITYEDMILDLRSVVKQICTFLGRELDDTSLDIVAEKATFKEMTKDTRANKNSISDTYSFFDSSKGKFMRKGTIGDWKNEMTVRQSERFDALFMEQMRDLQINLIWDIPEKLTC</sequence>
<comment type="subcellular location">
    <subcellularLocation>
        <location evidence="1">Cytoplasm</location>
    </subcellularLocation>
</comment>
<dbReference type="GO" id="GO:0008146">
    <property type="term" value="F:sulfotransferase activity"/>
    <property type="evidence" value="ECO:0007669"/>
    <property type="project" value="InterPro"/>
</dbReference>
<dbReference type="SUPFAM" id="SSF52540">
    <property type="entry name" value="P-loop containing nucleoside triphosphate hydrolases"/>
    <property type="match status" value="1"/>
</dbReference>
<dbReference type="Proteomes" id="UP000694569">
    <property type="component" value="Unplaced"/>
</dbReference>
<dbReference type="PANTHER" id="PTHR11783">
    <property type="entry name" value="SULFOTRANSFERASE SULT"/>
    <property type="match status" value="1"/>
</dbReference>
<dbReference type="InterPro" id="IPR027417">
    <property type="entry name" value="P-loop_NTPase"/>
</dbReference>
<dbReference type="Pfam" id="PF00685">
    <property type="entry name" value="Sulfotransfer_1"/>
    <property type="match status" value="1"/>
</dbReference>
<dbReference type="Gene3D" id="3.40.50.300">
    <property type="entry name" value="P-loop containing nucleotide triphosphate hydrolases"/>
    <property type="match status" value="1"/>
</dbReference>
<evidence type="ECO:0000256" key="2">
    <source>
        <dbReference type="ARBA" id="ARBA00005771"/>
    </source>
</evidence>
<name>A0A8C5QPM1_9ANUR</name>
<keyword evidence="8" id="KW-1185">Reference proteome</keyword>
<dbReference type="OrthoDB" id="205623at2759"/>
<keyword evidence="4 5" id="KW-0808">Transferase</keyword>
<dbReference type="EC" id="2.8.2.-" evidence="5"/>
<evidence type="ECO:0000313" key="8">
    <source>
        <dbReference type="Proteomes" id="UP000694569"/>
    </source>
</evidence>
<evidence type="ECO:0000313" key="7">
    <source>
        <dbReference type="Ensembl" id="ENSLLEP00000040665.1"/>
    </source>
</evidence>
<dbReference type="Ensembl" id="ENSLLET00000042313.1">
    <property type="protein sequence ID" value="ENSLLEP00000040665.1"/>
    <property type="gene ID" value="ENSLLEG00000025883.1"/>
</dbReference>
<accession>A0A8C5QPM1</accession>
<keyword evidence="3" id="KW-0963">Cytoplasm</keyword>
<dbReference type="GeneTree" id="ENSGT00940000156772"/>
<reference evidence="7" key="2">
    <citation type="submission" date="2025-09" db="UniProtKB">
        <authorList>
            <consortium name="Ensembl"/>
        </authorList>
    </citation>
    <scope>IDENTIFICATION</scope>
</reference>
<dbReference type="GO" id="GO:0005737">
    <property type="term" value="C:cytoplasm"/>
    <property type="evidence" value="ECO:0007669"/>
    <property type="project" value="UniProtKB-SubCell"/>
</dbReference>
<dbReference type="InterPro" id="IPR000863">
    <property type="entry name" value="Sulfotransferase_dom"/>
</dbReference>
<comment type="similarity">
    <text evidence="2 5">Belongs to the sulfotransferase 1 family.</text>
</comment>
<evidence type="ECO:0000256" key="3">
    <source>
        <dbReference type="ARBA" id="ARBA00022490"/>
    </source>
</evidence>
<reference evidence="7" key="1">
    <citation type="submission" date="2025-08" db="UniProtKB">
        <authorList>
            <consortium name="Ensembl"/>
        </authorList>
    </citation>
    <scope>IDENTIFICATION</scope>
</reference>
<proteinExistence type="inferred from homology"/>
<dbReference type="AlphaFoldDB" id="A0A8C5QPM1"/>
<dbReference type="FunFam" id="3.40.50.300:FF:000433">
    <property type="entry name" value="Estrogen sulfotransferase"/>
    <property type="match status" value="1"/>
</dbReference>
<evidence type="ECO:0000256" key="5">
    <source>
        <dbReference type="RuleBase" id="RU361155"/>
    </source>
</evidence>
<evidence type="ECO:0000259" key="6">
    <source>
        <dbReference type="Pfam" id="PF00685"/>
    </source>
</evidence>
<protein>
    <recommendedName>
        <fullName evidence="5">Sulfotransferase</fullName>
        <ecNumber evidence="5">2.8.2.-</ecNumber>
    </recommendedName>
</protein>
<feature type="domain" description="Sulfotransferase" evidence="6">
    <location>
        <begin position="53"/>
        <end position="297"/>
    </location>
</feature>
<organism evidence="7 8">
    <name type="scientific">Leptobrachium leishanense</name>
    <name type="common">Leishan spiny toad</name>
    <dbReference type="NCBI Taxonomy" id="445787"/>
    <lineage>
        <taxon>Eukaryota</taxon>
        <taxon>Metazoa</taxon>
        <taxon>Chordata</taxon>
        <taxon>Craniata</taxon>
        <taxon>Vertebrata</taxon>
        <taxon>Euteleostomi</taxon>
        <taxon>Amphibia</taxon>
        <taxon>Batrachia</taxon>
        <taxon>Anura</taxon>
        <taxon>Pelobatoidea</taxon>
        <taxon>Megophryidae</taxon>
        <taxon>Leptobrachium</taxon>
    </lineage>
</organism>
<evidence type="ECO:0000256" key="1">
    <source>
        <dbReference type="ARBA" id="ARBA00004496"/>
    </source>
</evidence>